<feature type="non-terminal residue" evidence="3">
    <location>
        <position position="1"/>
    </location>
</feature>
<evidence type="ECO:0000256" key="1">
    <source>
        <dbReference type="SAM" id="MobiDB-lite"/>
    </source>
</evidence>
<evidence type="ECO:0000313" key="4">
    <source>
        <dbReference type="Proteomes" id="UP000246740"/>
    </source>
</evidence>
<dbReference type="Proteomes" id="UP000246740">
    <property type="component" value="Unassembled WGS sequence"/>
</dbReference>
<evidence type="ECO:0000313" key="3">
    <source>
        <dbReference type="EMBL" id="PWZ03577.1"/>
    </source>
</evidence>
<organism evidence="3 4">
    <name type="scientific">Testicularia cyperi</name>
    <dbReference type="NCBI Taxonomy" id="1882483"/>
    <lineage>
        <taxon>Eukaryota</taxon>
        <taxon>Fungi</taxon>
        <taxon>Dikarya</taxon>
        <taxon>Basidiomycota</taxon>
        <taxon>Ustilaginomycotina</taxon>
        <taxon>Ustilaginomycetes</taxon>
        <taxon>Ustilaginales</taxon>
        <taxon>Anthracoideaceae</taxon>
        <taxon>Testicularia</taxon>
    </lineage>
</organism>
<dbReference type="PANTHER" id="PTHR43662:SF3">
    <property type="entry name" value="DOMAIN PROTEIN, PUTATIVE (AFU_ORTHOLOGUE AFUA_6G11970)-RELATED"/>
    <property type="match status" value="1"/>
</dbReference>
<dbReference type="PANTHER" id="PTHR43662">
    <property type="match status" value="1"/>
</dbReference>
<reference evidence="3 4" key="1">
    <citation type="journal article" date="2018" name="Mol. Biol. Evol.">
        <title>Broad Genomic Sampling Reveals a Smut Pathogenic Ancestry of the Fungal Clade Ustilaginomycotina.</title>
        <authorList>
            <person name="Kijpornyongpan T."/>
            <person name="Mondo S.J."/>
            <person name="Barry K."/>
            <person name="Sandor L."/>
            <person name="Lee J."/>
            <person name="Lipzen A."/>
            <person name="Pangilinan J."/>
            <person name="LaButti K."/>
            <person name="Hainaut M."/>
            <person name="Henrissat B."/>
            <person name="Grigoriev I.V."/>
            <person name="Spatafora J.W."/>
            <person name="Aime M.C."/>
        </authorList>
    </citation>
    <scope>NUCLEOTIDE SEQUENCE [LARGE SCALE GENOMIC DNA]</scope>
    <source>
        <strain evidence="3 4">MCA 3645</strain>
    </source>
</reference>
<feature type="region of interest" description="Disordered" evidence="1">
    <location>
        <begin position="343"/>
        <end position="363"/>
    </location>
</feature>
<dbReference type="InterPro" id="IPR018535">
    <property type="entry name" value="DUF1996"/>
</dbReference>
<protein>
    <recommendedName>
        <fullName evidence="2">DUF1996 domain-containing protein</fullName>
    </recommendedName>
</protein>
<dbReference type="InParanoid" id="A0A317XZ61"/>
<name>A0A317XZ61_9BASI</name>
<evidence type="ECO:0000259" key="2">
    <source>
        <dbReference type="Pfam" id="PF09362"/>
    </source>
</evidence>
<keyword evidence="4" id="KW-1185">Reference proteome</keyword>
<dbReference type="STRING" id="1882483.A0A317XZ61"/>
<dbReference type="Pfam" id="PF09362">
    <property type="entry name" value="DUF1996"/>
    <property type="match status" value="1"/>
</dbReference>
<dbReference type="OrthoDB" id="74764at2759"/>
<dbReference type="AlphaFoldDB" id="A0A317XZ61"/>
<feature type="non-terminal residue" evidence="3">
    <location>
        <position position="363"/>
    </location>
</feature>
<gene>
    <name evidence="3" type="ORF">BCV70DRAFT_142299</name>
</gene>
<dbReference type="EMBL" id="KZ819188">
    <property type="protein sequence ID" value="PWZ03577.1"/>
    <property type="molecule type" value="Genomic_DNA"/>
</dbReference>
<feature type="compositionally biased region" description="Low complexity" evidence="1">
    <location>
        <begin position="350"/>
        <end position="363"/>
    </location>
</feature>
<sequence length="363" mass="38839">ILSAWLPLQAVASIAKPVMWILSQHPLKTARIDPLVSPGRPSSHVHSFVGSDGLQIDTVTVNQLESGSTCTTSGLDDDLSSYWAPQLYSFNAADNTFTPNRLSFVNTYYLMRGGNIQIKAFPKGFKMIAGKATQSAPGPTQQSRDIVSFVCLDYVNGSSQTPTFPQKACPQGLRTQVIFPSCWNGVDLYQTDQSHVVYPLGPHPDNGDCPSTHPIRLPTLFYEFIWAVDGQNNANYSQWVLANGDAVGYSFHADFFAAWNETTLQSAIDQCEGNLFGDLQACPPFRSSLNRKGADACSAVSTEPTSGKLKALPGCNIVFNGPNAGKGLAEGCDPSKLAVTPAGWAPSAPTTTSTSKSSSSTTS</sequence>
<feature type="domain" description="DUF1996" evidence="2">
    <location>
        <begin position="33"/>
        <end position="259"/>
    </location>
</feature>
<accession>A0A317XZ61</accession>
<proteinExistence type="predicted"/>